<dbReference type="InParanoid" id="A0A6L2Q7T6"/>
<organism evidence="2 3">
    <name type="scientific">Coptotermes formosanus</name>
    <name type="common">Formosan subterranean termite</name>
    <dbReference type="NCBI Taxonomy" id="36987"/>
    <lineage>
        <taxon>Eukaryota</taxon>
        <taxon>Metazoa</taxon>
        <taxon>Ecdysozoa</taxon>
        <taxon>Arthropoda</taxon>
        <taxon>Hexapoda</taxon>
        <taxon>Insecta</taxon>
        <taxon>Pterygota</taxon>
        <taxon>Neoptera</taxon>
        <taxon>Polyneoptera</taxon>
        <taxon>Dictyoptera</taxon>
        <taxon>Blattodea</taxon>
        <taxon>Blattoidea</taxon>
        <taxon>Termitoidae</taxon>
        <taxon>Rhinotermitidae</taxon>
        <taxon>Coptotermes</taxon>
    </lineage>
</organism>
<feature type="compositionally biased region" description="Basic and acidic residues" evidence="1">
    <location>
        <begin position="553"/>
        <end position="563"/>
    </location>
</feature>
<keyword evidence="3" id="KW-1185">Reference proteome</keyword>
<feature type="region of interest" description="Disordered" evidence="1">
    <location>
        <begin position="303"/>
        <end position="363"/>
    </location>
</feature>
<feature type="compositionally biased region" description="Basic and acidic residues" evidence="1">
    <location>
        <begin position="629"/>
        <end position="638"/>
    </location>
</feature>
<evidence type="ECO:0000256" key="1">
    <source>
        <dbReference type="SAM" id="MobiDB-lite"/>
    </source>
</evidence>
<dbReference type="OrthoDB" id="5822793at2759"/>
<accession>A0A6L2Q7T6</accession>
<feature type="compositionally biased region" description="Polar residues" evidence="1">
    <location>
        <begin position="425"/>
        <end position="435"/>
    </location>
</feature>
<dbReference type="Proteomes" id="UP000502823">
    <property type="component" value="Unassembled WGS sequence"/>
</dbReference>
<dbReference type="AlphaFoldDB" id="A0A6L2Q7T6"/>
<reference evidence="3" key="1">
    <citation type="submission" date="2020-01" db="EMBL/GenBank/DDBJ databases">
        <title>Draft genome sequence of the Termite Coptotermes fromosanus.</title>
        <authorList>
            <person name="Itakura S."/>
            <person name="Yosikawa Y."/>
            <person name="Umezawa K."/>
        </authorList>
    </citation>
    <scope>NUCLEOTIDE SEQUENCE [LARGE SCALE GENOMIC DNA]</scope>
</reference>
<feature type="region of interest" description="Disordered" evidence="1">
    <location>
        <begin position="415"/>
        <end position="666"/>
    </location>
</feature>
<evidence type="ECO:0000313" key="2">
    <source>
        <dbReference type="EMBL" id="GFG39582.1"/>
    </source>
</evidence>
<sequence length="852" mass="93050">MEPTDVAGEIKDASSPPESSKQPMAFMIHFADNKDVALPKLQENFSKYAVRHKRIPSLPNVDASKKAKGEANTVQAVGLSPLPVRGARRGGYHSEGYFSSDQDEDLRGRGDFFVKKFKNLEKGLRMTNLAQEKIMADMNRELNSAHADSYEFGDFPEDDDLQKMAHDEAGVESKRHNTSLNNLSVLKPEDMPTREDWLVSGASDEEIEAQNMIDEMNDLDLDGKNDSSNETVSEAGTYTIDKDGPCPDVEHARLEIEKAVERKLDTENGTHCVGDSQEENNFTMRSLYRDGTNWVNEWANQVAKHNHKGSPEKLRSVGLPPLPLGKHQTGHASQVVQPRIPSPVLSPEVPQPTGHRLHSSPQHVATRNLQSPLMSLPVQETGDGQSDSSLETESFLRATESVVTAMQARMSFSLDSGGESDVDTSHSYQAPSCSTAGGGGGDKHITFRRPSATAQSDSSSDTGGGGTDSKAKHKDMPTASVPAPALQMRYNRAFSLRRARLETEEPSPTAPDSRRKKSDAAPPTVTNPANKTKKNVELPKSVQARSTAKGKGPKFEAFSRTDCGRFSVRAPKNTSQPLHAPKPVTTMKKDVNRKQGGASGRSNSTLSSREVEFQNWKRRKSYDPMKAAAEGKKKEAAKKATMSSSMTQSSIVPSEMSPSSTQNPVLRSASFHGTAGLTPKYISSEDEEETLSADEASPMLGQPPFLAAPLSPSKYTVDSQMPLECAFGGSRASLYSNASNSSLRGRNKLEALDSLVMAAMCSLSNKLRASSCNLLKKLRYLYEEDSERAGKLSAVIEVLENSATPSSPQTKSPSKELSGTLKNLKRMENVFKVLDEVLFDEDDFDLELEDYQ</sequence>
<protein>
    <recommendedName>
        <fullName evidence="4">CEP170 C-terminal domain-containing protein</fullName>
    </recommendedName>
</protein>
<name>A0A6L2Q7T6_COPFO</name>
<evidence type="ECO:0000313" key="3">
    <source>
        <dbReference type="Proteomes" id="UP000502823"/>
    </source>
</evidence>
<dbReference type="EMBL" id="BLKM01000907">
    <property type="protein sequence ID" value="GFG39582.1"/>
    <property type="molecule type" value="Genomic_DNA"/>
</dbReference>
<feature type="region of interest" description="Disordered" evidence="1">
    <location>
        <begin position="683"/>
        <end position="705"/>
    </location>
</feature>
<gene>
    <name evidence="2" type="ORF">Cfor_01012</name>
</gene>
<feature type="region of interest" description="Disordered" evidence="1">
    <location>
        <begin position="1"/>
        <end position="23"/>
    </location>
</feature>
<proteinExistence type="predicted"/>
<feature type="compositionally biased region" description="Low complexity" evidence="1">
    <location>
        <begin position="649"/>
        <end position="660"/>
    </location>
</feature>
<evidence type="ECO:0008006" key="4">
    <source>
        <dbReference type="Google" id="ProtNLM"/>
    </source>
</evidence>
<comment type="caution">
    <text evidence="2">The sequence shown here is derived from an EMBL/GenBank/DDBJ whole genome shotgun (WGS) entry which is preliminary data.</text>
</comment>